<evidence type="ECO:0000313" key="7">
    <source>
        <dbReference type="Proteomes" id="UP001157109"/>
    </source>
</evidence>
<keyword evidence="2 5" id="KW-0812">Transmembrane</keyword>
<feature type="transmembrane region" description="Helical" evidence="5">
    <location>
        <begin position="12"/>
        <end position="29"/>
    </location>
</feature>
<reference evidence="7" key="1">
    <citation type="journal article" date="2019" name="Int. J. Syst. Evol. Microbiol.">
        <title>The Global Catalogue of Microorganisms (GCM) 10K type strain sequencing project: providing services to taxonomists for standard genome sequencing and annotation.</title>
        <authorList>
            <consortium name="The Broad Institute Genomics Platform"/>
            <consortium name="The Broad Institute Genome Sequencing Center for Infectious Disease"/>
            <person name="Wu L."/>
            <person name="Ma J."/>
        </authorList>
    </citation>
    <scope>NUCLEOTIDE SEQUENCE [LARGE SCALE GENOMIC DNA]</scope>
    <source>
        <strain evidence="7">NBRC 105830</strain>
    </source>
</reference>
<dbReference type="EMBL" id="BSUJ01000001">
    <property type="protein sequence ID" value="GMA21808.1"/>
    <property type="molecule type" value="Genomic_DNA"/>
</dbReference>
<comment type="caution">
    <text evidence="6">The sequence shown here is derived from an EMBL/GenBank/DDBJ whole genome shotgun (WGS) entry which is preliminary data.</text>
</comment>
<protein>
    <recommendedName>
        <fullName evidence="8">Cation transporter</fullName>
    </recommendedName>
</protein>
<comment type="subcellular location">
    <subcellularLocation>
        <location evidence="1">Membrane</location>
        <topology evidence="1">Multi-pass membrane protein</topology>
    </subcellularLocation>
</comment>
<gene>
    <name evidence="6" type="ORF">GCM10025862_38290</name>
</gene>
<dbReference type="InterPro" id="IPR027469">
    <property type="entry name" value="Cation_efflux_TMD_sf"/>
</dbReference>
<evidence type="ECO:0000256" key="3">
    <source>
        <dbReference type="ARBA" id="ARBA00022989"/>
    </source>
</evidence>
<evidence type="ECO:0000256" key="1">
    <source>
        <dbReference type="ARBA" id="ARBA00004141"/>
    </source>
</evidence>
<keyword evidence="3 5" id="KW-1133">Transmembrane helix</keyword>
<proteinExistence type="predicted"/>
<feature type="transmembrane region" description="Helical" evidence="5">
    <location>
        <begin position="76"/>
        <end position="93"/>
    </location>
</feature>
<dbReference type="Gene3D" id="1.20.1510.10">
    <property type="entry name" value="Cation efflux protein transmembrane domain"/>
    <property type="match status" value="1"/>
</dbReference>
<keyword evidence="7" id="KW-1185">Reference proteome</keyword>
<feature type="transmembrane region" description="Helical" evidence="5">
    <location>
        <begin position="49"/>
        <end position="69"/>
    </location>
</feature>
<organism evidence="6 7">
    <name type="scientific">Arsenicicoccus piscis</name>
    <dbReference type="NCBI Taxonomy" id="673954"/>
    <lineage>
        <taxon>Bacteria</taxon>
        <taxon>Bacillati</taxon>
        <taxon>Actinomycetota</taxon>
        <taxon>Actinomycetes</taxon>
        <taxon>Micrococcales</taxon>
        <taxon>Intrasporangiaceae</taxon>
        <taxon>Arsenicicoccus</taxon>
    </lineage>
</organism>
<evidence type="ECO:0000256" key="2">
    <source>
        <dbReference type="ARBA" id="ARBA00022692"/>
    </source>
</evidence>
<accession>A0ABQ6HTF9</accession>
<evidence type="ECO:0000256" key="4">
    <source>
        <dbReference type="ARBA" id="ARBA00023136"/>
    </source>
</evidence>
<evidence type="ECO:0008006" key="8">
    <source>
        <dbReference type="Google" id="ProtNLM"/>
    </source>
</evidence>
<feature type="transmembrane region" description="Helical" evidence="5">
    <location>
        <begin position="105"/>
        <end position="128"/>
    </location>
</feature>
<evidence type="ECO:0000313" key="6">
    <source>
        <dbReference type="EMBL" id="GMA21808.1"/>
    </source>
</evidence>
<keyword evidence="4 5" id="KW-0472">Membrane</keyword>
<sequence length="154" mass="16318">MPSLDTEVRRSLRRVVLVVAALNLAYFAVELTVALRIGSVSLYADSVDFLEDTAINVLIALALGMSLRVRSMAGKVMAAIILVPALAAAYEAFTKARSPEPPDVLALVLTAGGWPDIVLGVLIVVLNLGAAHEVWEASEEERLAAKVLAGEPID</sequence>
<dbReference type="SUPFAM" id="SSF161111">
    <property type="entry name" value="Cation efflux protein transmembrane domain-like"/>
    <property type="match status" value="1"/>
</dbReference>
<dbReference type="Proteomes" id="UP001157109">
    <property type="component" value="Unassembled WGS sequence"/>
</dbReference>
<evidence type="ECO:0000256" key="5">
    <source>
        <dbReference type="SAM" id="Phobius"/>
    </source>
</evidence>
<dbReference type="RefSeq" id="WP_284285008.1">
    <property type="nucleotide sequence ID" value="NZ_BSUJ01000001.1"/>
</dbReference>
<name>A0ABQ6HTF9_9MICO</name>